<name>A0A1V9Y4Q2_ACHHY</name>
<keyword evidence="3" id="KW-1185">Reference proteome</keyword>
<dbReference type="AlphaFoldDB" id="A0A1V9Y4Q2"/>
<comment type="caution">
    <text evidence="2">The sequence shown here is derived from an EMBL/GenBank/DDBJ whole genome shotgun (WGS) entry which is preliminary data.</text>
</comment>
<proteinExistence type="predicted"/>
<evidence type="ECO:0000313" key="2">
    <source>
        <dbReference type="EMBL" id="OQR80701.1"/>
    </source>
</evidence>
<evidence type="ECO:0000256" key="1">
    <source>
        <dbReference type="SAM" id="MobiDB-lite"/>
    </source>
</evidence>
<accession>A0A1V9Y4Q2</accession>
<organism evidence="2 3">
    <name type="scientific">Achlya hypogyna</name>
    <name type="common">Oomycete</name>
    <name type="synonym">Protoachlya hypogyna</name>
    <dbReference type="NCBI Taxonomy" id="1202772"/>
    <lineage>
        <taxon>Eukaryota</taxon>
        <taxon>Sar</taxon>
        <taxon>Stramenopiles</taxon>
        <taxon>Oomycota</taxon>
        <taxon>Saprolegniomycetes</taxon>
        <taxon>Saprolegniales</taxon>
        <taxon>Achlyaceae</taxon>
        <taxon>Achlya</taxon>
    </lineage>
</organism>
<sequence length="260" mass="28528">DGYGKDTGYGKDDGYGKKDGYGKDTGYGKDDGYGKKDGYGGYKPTPAPEPTKGYPTPEPTQYVTPKPTPYPTAYVPPATLPPPFVPPVETKYGPAPAPACSSTWKPNSAKYMAYVCSSLYATASKWATNNCAAYYTVTSNYNEQNLYQAQLCTYWSQRSVFRVVTSCFIEAHLRNEFITKYGKNGPGQWFCKYSDFLAQVNDCYSSSLDCYPLGKSLNSLEAQVAALNPPSSSMPPFKFTGASIAMCAYYNKDQVYTTAK</sequence>
<evidence type="ECO:0000313" key="3">
    <source>
        <dbReference type="Proteomes" id="UP000243579"/>
    </source>
</evidence>
<feature type="non-terminal residue" evidence="2">
    <location>
        <position position="1"/>
    </location>
</feature>
<reference evidence="2 3" key="1">
    <citation type="journal article" date="2014" name="Genome Biol. Evol.">
        <title>The secreted proteins of Achlya hypogyna and Thraustotheca clavata identify the ancestral oomycete secretome and reveal gene acquisitions by horizontal gene transfer.</title>
        <authorList>
            <person name="Misner I."/>
            <person name="Blouin N."/>
            <person name="Leonard G."/>
            <person name="Richards T.A."/>
            <person name="Lane C.E."/>
        </authorList>
    </citation>
    <scope>NUCLEOTIDE SEQUENCE [LARGE SCALE GENOMIC DNA]</scope>
    <source>
        <strain evidence="2 3">ATCC 48635</strain>
    </source>
</reference>
<gene>
    <name evidence="2" type="ORF">ACHHYP_17294</name>
</gene>
<feature type="region of interest" description="Disordered" evidence="1">
    <location>
        <begin position="1"/>
        <end position="61"/>
    </location>
</feature>
<dbReference type="Proteomes" id="UP000243579">
    <property type="component" value="Unassembled WGS sequence"/>
</dbReference>
<dbReference type="EMBL" id="JNBR01002880">
    <property type="protein sequence ID" value="OQR80701.1"/>
    <property type="molecule type" value="Genomic_DNA"/>
</dbReference>
<protein>
    <submittedName>
        <fullName evidence="2">Uncharacterized protein</fullName>
    </submittedName>
</protein>
<dbReference type="OrthoDB" id="75216at2759"/>
<feature type="compositionally biased region" description="Basic and acidic residues" evidence="1">
    <location>
        <begin position="8"/>
        <end position="38"/>
    </location>
</feature>